<comment type="subcellular location">
    <subcellularLocation>
        <location evidence="1 7">Cell membrane</location>
        <topology evidence="1 7">Multi-pass membrane protein</topology>
    </subcellularLocation>
</comment>
<feature type="transmembrane region" description="Helical" evidence="7">
    <location>
        <begin position="82"/>
        <end position="105"/>
    </location>
</feature>
<keyword evidence="3" id="KW-1003">Cell membrane</keyword>
<dbReference type="SUPFAM" id="SSF161098">
    <property type="entry name" value="MetI-like"/>
    <property type="match status" value="1"/>
</dbReference>
<evidence type="ECO:0000259" key="8">
    <source>
        <dbReference type="PROSITE" id="PS50928"/>
    </source>
</evidence>
<evidence type="ECO:0000256" key="7">
    <source>
        <dbReference type="RuleBase" id="RU363032"/>
    </source>
</evidence>
<evidence type="ECO:0000256" key="4">
    <source>
        <dbReference type="ARBA" id="ARBA00022692"/>
    </source>
</evidence>
<dbReference type="EMBL" id="BJXL01000068">
    <property type="protein sequence ID" value="GEM83960.1"/>
    <property type="molecule type" value="Genomic_DNA"/>
</dbReference>
<feature type="transmembrane region" description="Helical" evidence="7">
    <location>
        <begin position="117"/>
        <end position="136"/>
    </location>
</feature>
<keyword evidence="2 7" id="KW-0813">Transport</keyword>
<dbReference type="Proteomes" id="UP000321197">
    <property type="component" value="Unassembled WGS sequence"/>
</dbReference>
<keyword evidence="4 7" id="KW-0812">Transmembrane</keyword>
<dbReference type="InterPro" id="IPR000515">
    <property type="entry name" value="MetI-like"/>
</dbReference>
<evidence type="ECO:0000256" key="1">
    <source>
        <dbReference type="ARBA" id="ARBA00004651"/>
    </source>
</evidence>
<reference evidence="9 10" key="1">
    <citation type="submission" date="2019-07" db="EMBL/GenBank/DDBJ databases">
        <title>Whole genome shotgun sequence of Meiothermus hypogaeus NBRC 106114.</title>
        <authorList>
            <person name="Hosoyama A."/>
            <person name="Uohara A."/>
            <person name="Ohji S."/>
            <person name="Ichikawa N."/>
        </authorList>
    </citation>
    <scope>NUCLEOTIDE SEQUENCE [LARGE SCALE GENOMIC DNA]</scope>
    <source>
        <strain evidence="9 10">NBRC 106114</strain>
    </source>
</reference>
<sequence length="281" mass="30204">MTLTWQKTLWPLLRNPLGLLGLLLTLVVVLCALLAPTLAPYSPVEQNILTRLSGPTSAHWLGTDQFGRDLLSRILFGFRNSLMVAFSSVFIAVLVGTLLGVSAAYVGGWYDRVVMRLMDVLLAFPIILLAIGIIAMLGPSQWNAALAIGIVYIPTFARLTRGPALVVRNTDYVQAAIAIGAGNRRVILRHILPNLASVILVQTTLALSTAILVESSLAFLGLGTQPPNPSLGQMLSEGRAYLTLSPWTSVFSGLAILVASLGFNLLGDTLRDTLDPRLRGH</sequence>
<feature type="transmembrane region" description="Helical" evidence="7">
    <location>
        <begin position="12"/>
        <end position="35"/>
    </location>
</feature>
<dbReference type="Pfam" id="PF12911">
    <property type="entry name" value="OppC_N"/>
    <property type="match status" value="1"/>
</dbReference>
<feature type="transmembrane region" description="Helical" evidence="7">
    <location>
        <begin position="195"/>
        <end position="220"/>
    </location>
</feature>
<dbReference type="CDD" id="cd06261">
    <property type="entry name" value="TM_PBP2"/>
    <property type="match status" value="1"/>
</dbReference>
<feature type="transmembrane region" description="Helical" evidence="7">
    <location>
        <begin position="240"/>
        <end position="267"/>
    </location>
</feature>
<evidence type="ECO:0000256" key="5">
    <source>
        <dbReference type="ARBA" id="ARBA00022989"/>
    </source>
</evidence>
<feature type="domain" description="ABC transmembrane type-1" evidence="8">
    <location>
        <begin position="78"/>
        <end position="267"/>
    </location>
</feature>
<dbReference type="PROSITE" id="PS50928">
    <property type="entry name" value="ABC_TM1"/>
    <property type="match status" value="1"/>
</dbReference>
<dbReference type="AlphaFoldDB" id="A0A511R2X3"/>
<evidence type="ECO:0000313" key="9">
    <source>
        <dbReference type="EMBL" id="GEM83960.1"/>
    </source>
</evidence>
<organism evidence="9 10">
    <name type="scientific">Meiothermus hypogaeus NBRC 106114</name>
    <dbReference type="NCBI Taxonomy" id="1227553"/>
    <lineage>
        <taxon>Bacteria</taxon>
        <taxon>Thermotogati</taxon>
        <taxon>Deinococcota</taxon>
        <taxon>Deinococci</taxon>
        <taxon>Thermales</taxon>
        <taxon>Thermaceae</taxon>
        <taxon>Meiothermus</taxon>
    </lineage>
</organism>
<evidence type="ECO:0000256" key="3">
    <source>
        <dbReference type="ARBA" id="ARBA00022475"/>
    </source>
</evidence>
<dbReference type="GO" id="GO:0005886">
    <property type="term" value="C:plasma membrane"/>
    <property type="evidence" value="ECO:0007669"/>
    <property type="project" value="UniProtKB-SubCell"/>
</dbReference>
<dbReference type="GO" id="GO:0055085">
    <property type="term" value="P:transmembrane transport"/>
    <property type="evidence" value="ECO:0007669"/>
    <property type="project" value="InterPro"/>
</dbReference>
<proteinExistence type="inferred from homology"/>
<keyword evidence="5 7" id="KW-1133">Transmembrane helix</keyword>
<dbReference type="Gene3D" id="1.10.3720.10">
    <property type="entry name" value="MetI-like"/>
    <property type="match status" value="1"/>
</dbReference>
<dbReference type="InterPro" id="IPR035906">
    <property type="entry name" value="MetI-like_sf"/>
</dbReference>
<dbReference type="InterPro" id="IPR050366">
    <property type="entry name" value="BP-dependent_transpt_permease"/>
</dbReference>
<protein>
    <submittedName>
        <fullName evidence="9">Glutathione ABC transporter permease GsiD</fullName>
    </submittedName>
</protein>
<evidence type="ECO:0000256" key="6">
    <source>
        <dbReference type="ARBA" id="ARBA00023136"/>
    </source>
</evidence>
<dbReference type="InterPro" id="IPR025966">
    <property type="entry name" value="OppC_N"/>
</dbReference>
<gene>
    <name evidence="9" type="ORF">MHY01S_21260</name>
</gene>
<dbReference type="PANTHER" id="PTHR43386:SF25">
    <property type="entry name" value="PEPTIDE ABC TRANSPORTER PERMEASE PROTEIN"/>
    <property type="match status" value="1"/>
</dbReference>
<accession>A0A511R2X3</accession>
<name>A0A511R2X3_9DEIN</name>
<dbReference type="Pfam" id="PF00528">
    <property type="entry name" value="BPD_transp_1"/>
    <property type="match status" value="1"/>
</dbReference>
<dbReference type="RefSeq" id="WP_119339997.1">
    <property type="nucleotide sequence ID" value="NZ_BJXL01000068.1"/>
</dbReference>
<feature type="transmembrane region" description="Helical" evidence="7">
    <location>
        <begin position="142"/>
        <end position="159"/>
    </location>
</feature>
<keyword evidence="6 7" id="KW-0472">Membrane</keyword>
<comment type="similarity">
    <text evidence="7">Belongs to the binding-protein-dependent transport system permease family.</text>
</comment>
<comment type="caution">
    <text evidence="9">The sequence shown here is derived from an EMBL/GenBank/DDBJ whole genome shotgun (WGS) entry which is preliminary data.</text>
</comment>
<dbReference type="PANTHER" id="PTHR43386">
    <property type="entry name" value="OLIGOPEPTIDE TRANSPORT SYSTEM PERMEASE PROTEIN APPC"/>
    <property type="match status" value="1"/>
</dbReference>
<dbReference type="OrthoDB" id="9779825at2"/>
<evidence type="ECO:0000256" key="2">
    <source>
        <dbReference type="ARBA" id="ARBA00022448"/>
    </source>
</evidence>
<evidence type="ECO:0000313" key="10">
    <source>
        <dbReference type="Proteomes" id="UP000321197"/>
    </source>
</evidence>